<dbReference type="PANTHER" id="PTHR38694">
    <property type="entry name" value="CONSERVED EXPRESSED PROTEIN"/>
    <property type="match status" value="1"/>
</dbReference>
<reference evidence="4" key="3">
    <citation type="submission" date="2018-07" db="EMBL/GenBank/DDBJ databases">
        <authorList>
            <person name="Quirk P.G."/>
            <person name="Krulwich T.A."/>
        </authorList>
    </citation>
    <scope>NUCLEOTIDE SEQUENCE</scope>
    <source>
        <strain evidence="4">96224</strain>
    </source>
</reference>
<dbReference type="HOGENOM" id="CLU_025989_0_0_1"/>
<dbReference type="PANTHER" id="PTHR38694:SF1">
    <property type="entry name" value="PEROXIN DOMAIN-CONTAINING PROTEIN"/>
    <property type="match status" value="1"/>
</dbReference>
<evidence type="ECO:0000313" key="5">
    <source>
        <dbReference type="Proteomes" id="UP000053110"/>
    </source>
</evidence>
<accession>A0A061HF96</accession>
<reference evidence="5" key="1">
    <citation type="journal article" date="2013" name="Nat. Genet.">
        <title>The wheat powdery mildew genome shows the unique evolution of an obligate biotroph.</title>
        <authorList>
            <person name="Wicker T."/>
            <person name="Oberhaensli S."/>
            <person name="Parlange F."/>
            <person name="Buchmann J.P."/>
            <person name="Shatalina M."/>
            <person name="Roffler S."/>
            <person name="Ben-David R."/>
            <person name="Dolezel J."/>
            <person name="Simkova H."/>
            <person name="Schulze-Lefert P."/>
            <person name="Spanu P.D."/>
            <person name="Bruggmann R."/>
            <person name="Amselem J."/>
            <person name="Quesneville H."/>
            <person name="Ver Loren van Themaat E."/>
            <person name="Paape T."/>
            <person name="Shimizu K.K."/>
            <person name="Keller B."/>
        </authorList>
    </citation>
    <scope>NUCLEOTIDE SEQUENCE [LARGE SCALE GENOMIC DNA]</scope>
    <source>
        <strain evidence="5">96224</strain>
    </source>
</reference>
<dbReference type="InterPro" id="IPR021709">
    <property type="entry name" value="DUF3292"/>
</dbReference>
<protein>
    <submittedName>
        <fullName evidence="4">Bgt-1468</fullName>
    </submittedName>
</protein>
<reference evidence="3" key="2">
    <citation type="submission" date="2013-01" db="EMBL/GenBank/DDBJ databases">
        <title>The wheat powdery mildew genome reveals unique evolution of an obligate biotroph.</title>
        <authorList>
            <person name="Oberhaensli S."/>
            <person name="Wicker T."/>
            <person name="Keller B."/>
        </authorList>
    </citation>
    <scope>NUCLEOTIDE SEQUENCE</scope>
    <source>
        <strain evidence="3">96224</strain>
    </source>
</reference>
<gene>
    <name evidence="3" type="ORF">BGT96224_1468</name>
    <name evidence="4" type="ORF">BGT96224V2_LOCUS4662</name>
</gene>
<name>A0A061HF96_BLUGR</name>
<feature type="region of interest" description="Disordered" evidence="1">
    <location>
        <begin position="1"/>
        <end position="27"/>
    </location>
</feature>
<feature type="transmembrane region" description="Helical" evidence="2">
    <location>
        <begin position="175"/>
        <end position="197"/>
    </location>
</feature>
<evidence type="ECO:0000256" key="2">
    <source>
        <dbReference type="SAM" id="Phobius"/>
    </source>
</evidence>
<feature type="transmembrane region" description="Helical" evidence="2">
    <location>
        <begin position="366"/>
        <end position="386"/>
    </location>
</feature>
<dbReference type="EMBL" id="KE375098">
    <property type="protein sequence ID" value="EPQ63775.1"/>
    <property type="molecule type" value="Genomic_DNA"/>
</dbReference>
<dbReference type="Proteomes" id="UP000053110">
    <property type="component" value="Unassembled WGS sequence"/>
</dbReference>
<dbReference type="EMBL" id="UIGY01000127">
    <property type="protein sequence ID" value="SUZ11507.1"/>
    <property type="molecule type" value="Genomic_DNA"/>
</dbReference>
<evidence type="ECO:0000313" key="3">
    <source>
        <dbReference type="EMBL" id="EPQ63775.1"/>
    </source>
</evidence>
<keyword evidence="2" id="KW-0812">Transmembrane</keyword>
<keyword evidence="2" id="KW-0472">Membrane</keyword>
<organism evidence="4">
    <name type="scientific">Blumeria graminis f. sp. tritici 96224</name>
    <dbReference type="NCBI Taxonomy" id="1268274"/>
    <lineage>
        <taxon>Eukaryota</taxon>
        <taxon>Fungi</taxon>
        <taxon>Dikarya</taxon>
        <taxon>Ascomycota</taxon>
        <taxon>Pezizomycotina</taxon>
        <taxon>Leotiomycetes</taxon>
        <taxon>Erysiphales</taxon>
        <taxon>Erysiphaceae</taxon>
        <taxon>Blumeria</taxon>
    </lineage>
</organism>
<feature type="compositionally biased region" description="Polar residues" evidence="1">
    <location>
        <begin position="12"/>
        <end position="25"/>
    </location>
</feature>
<sequence>MATIKKPLNELPSRSGSCGISQASVQDRPGSMVDKDILEASSTKDLQPGVFTIQDRAILQNNLEEVKLKDLGWSRNSADIPELFFDRLNNKKFWTLLTRFNKEIFHVKVSQEEPKGGLDFQTSSQQEFSSEKLRAIVERFYMTVIVGLIISWKHLTRLRSWHEPRRTIMFATAYFISWALDLLSPTIILFCMLLIAYSPFRAFCFPPEQTTLLHSAKEKIYKNIPEKYQDKVLVNEPRESYEETLEAEAINFVNSFAMIAYSAKAATGRHPQEDSLKEDKSASSLGEHSPDPASIAIHAVDANEKTKSGKSDDTYNNSKDLMFNFMSSKTKIIMQIISKISDEWERIGNSLSPTPQLQIENSRFRIACVLGVFLLISLFASPYMVFKVGSLLIGCAQFGDPLIQRCHIFLDHNFPNWRGLLELQNNILRGVPNNAQLTITLLRMGEADKAPLPPPPSMRPGQHLQRLSSHVERSDSTADGTGAMSCSSIPLDKTDPKDISSQKTRNYNHLMVTAVKKISKGIIGTVLSTDHIKAAAGVENAKNRLGILKTGSETPAGPTCFPSRFEGVRGNAYITTVLNDSTLSWSPIKCEGSAVFSISLCNIREIKKVGGLDWKSKLIVGWLTSREIADGLVIIDKDGTSRHLTAMSARNELFNRLVAMGTQKWEVW</sequence>
<proteinExistence type="predicted"/>
<dbReference type="AlphaFoldDB" id="A0A061HF96"/>
<evidence type="ECO:0000256" key="1">
    <source>
        <dbReference type="SAM" id="MobiDB-lite"/>
    </source>
</evidence>
<feature type="region of interest" description="Disordered" evidence="1">
    <location>
        <begin position="448"/>
        <end position="500"/>
    </location>
</feature>
<feature type="region of interest" description="Disordered" evidence="1">
    <location>
        <begin position="269"/>
        <end position="292"/>
    </location>
</feature>
<keyword evidence="2" id="KW-1133">Transmembrane helix</keyword>
<feature type="compositionally biased region" description="Basic and acidic residues" evidence="1">
    <location>
        <begin position="270"/>
        <end position="281"/>
    </location>
</feature>
<dbReference type="Pfam" id="PF11696">
    <property type="entry name" value="DUF3292"/>
    <property type="match status" value="1"/>
</dbReference>
<dbReference type="OrthoDB" id="1708389at2759"/>
<evidence type="ECO:0000313" key="4">
    <source>
        <dbReference type="EMBL" id="SUZ11507.1"/>
    </source>
</evidence>